<proteinExistence type="predicted"/>
<evidence type="ECO:0000313" key="3">
    <source>
        <dbReference type="Proteomes" id="UP000663864"/>
    </source>
</evidence>
<feature type="region of interest" description="Disordered" evidence="1">
    <location>
        <begin position="1"/>
        <end position="25"/>
    </location>
</feature>
<evidence type="ECO:0000256" key="1">
    <source>
        <dbReference type="SAM" id="MobiDB-lite"/>
    </source>
</evidence>
<dbReference type="EMBL" id="CAJNOT010003262">
    <property type="protein sequence ID" value="CAF1374000.1"/>
    <property type="molecule type" value="Genomic_DNA"/>
</dbReference>
<evidence type="ECO:0000313" key="2">
    <source>
        <dbReference type="EMBL" id="CAF1374000.1"/>
    </source>
</evidence>
<name>A0A815J0Y1_9BILA</name>
<organism evidence="2 3">
    <name type="scientific">Rotaria sordida</name>
    <dbReference type="NCBI Taxonomy" id="392033"/>
    <lineage>
        <taxon>Eukaryota</taxon>
        <taxon>Metazoa</taxon>
        <taxon>Spiralia</taxon>
        <taxon>Gnathifera</taxon>
        <taxon>Rotifera</taxon>
        <taxon>Eurotatoria</taxon>
        <taxon>Bdelloidea</taxon>
        <taxon>Philodinida</taxon>
        <taxon>Philodinidae</taxon>
        <taxon>Rotaria</taxon>
    </lineage>
</organism>
<protein>
    <submittedName>
        <fullName evidence="2">Uncharacterized protein</fullName>
    </submittedName>
</protein>
<gene>
    <name evidence="2" type="ORF">ZHD862_LOCUS31753</name>
</gene>
<sequence length="371" mass="44139">MDNWFDENQGKRRKKANRSSRQDRGRIRKRNLANKKRVLVLDSIGDSHPNDGVRNVQCMGYLFNSQISTRSNYNDDEYIETMIIETCDNLNKFQFSSTTAIETSQEQINDLVLWIIDKPLNVTAFQQNIYECYEATPRDGSSIRSDLEKLTNNPPSQIFEKIIHCLQAMPYLDKSFHKYGKLSQSIQKFMSEYKLTFNQEQLLHQRRVHILHRYSFGFLFVHHDKFFVAPHRNGGECRRIIKGHPSMKVNDTFETAWETAVRVTAKQLEYQNDEKNGEWDAFNINQYKNEWIPSTYLECAFEEAFSERYQRLMGIFVIHLLKTIKFRVKDYEYHQDKCQWISFDTPVNKENFYTAYPFIKYFKSNPHLLSN</sequence>
<dbReference type="Proteomes" id="UP000663864">
    <property type="component" value="Unassembled WGS sequence"/>
</dbReference>
<dbReference type="AlphaFoldDB" id="A0A815J0Y1"/>
<accession>A0A815J0Y1</accession>
<comment type="caution">
    <text evidence="2">The sequence shown here is derived from an EMBL/GenBank/DDBJ whole genome shotgun (WGS) entry which is preliminary data.</text>
</comment>
<reference evidence="2" key="1">
    <citation type="submission" date="2021-02" db="EMBL/GenBank/DDBJ databases">
        <authorList>
            <person name="Nowell W R."/>
        </authorList>
    </citation>
    <scope>NUCLEOTIDE SEQUENCE</scope>
</reference>